<dbReference type="AlphaFoldDB" id="A0AAW2YBT5"/>
<feature type="transmembrane region" description="Helical" evidence="2">
    <location>
        <begin position="80"/>
        <end position="100"/>
    </location>
</feature>
<accession>A0AAW2YBT5</accession>
<feature type="compositionally biased region" description="Polar residues" evidence="1">
    <location>
        <begin position="22"/>
        <end position="35"/>
    </location>
</feature>
<reference evidence="3" key="2">
    <citation type="journal article" date="2024" name="Plant">
        <title>Genomic evolution and insights into agronomic trait innovations of Sesamum species.</title>
        <authorList>
            <person name="Miao H."/>
            <person name="Wang L."/>
            <person name="Qu L."/>
            <person name="Liu H."/>
            <person name="Sun Y."/>
            <person name="Le M."/>
            <person name="Wang Q."/>
            <person name="Wei S."/>
            <person name="Zheng Y."/>
            <person name="Lin W."/>
            <person name="Duan Y."/>
            <person name="Cao H."/>
            <person name="Xiong S."/>
            <person name="Wang X."/>
            <person name="Wei L."/>
            <person name="Li C."/>
            <person name="Ma Q."/>
            <person name="Ju M."/>
            <person name="Zhao R."/>
            <person name="Li G."/>
            <person name="Mu C."/>
            <person name="Tian Q."/>
            <person name="Mei H."/>
            <person name="Zhang T."/>
            <person name="Gao T."/>
            <person name="Zhang H."/>
        </authorList>
    </citation>
    <scope>NUCLEOTIDE SEQUENCE</scope>
    <source>
        <strain evidence="3">KEN1</strain>
    </source>
</reference>
<organism evidence="3">
    <name type="scientific">Sesamum latifolium</name>
    <dbReference type="NCBI Taxonomy" id="2727402"/>
    <lineage>
        <taxon>Eukaryota</taxon>
        <taxon>Viridiplantae</taxon>
        <taxon>Streptophyta</taxon>
        <taxon>Embryophyta</taxon>
        <taxon>Tracheophyta</taxon>
        <taxon>Spermatophyta</taxon>
        <taxon>Magnoliopsida</taxon>
        <taxon>eudicotyledons</taxon>
        <taxon>Gunneridae</taxon>
        <taxon>Pentapetalae</taxon>
        <taxon>asterids</taxon>
        <taxon>lamiids</taxon>
        <taxon>Lamiales</taxon>
        <taxon>Pedaliaceae</taxon>
        <taxon>Sesamum</taxon>
    </lineage>
</organism>
<sequence length="104" mass="11646">MSSSDESVRFVGESNPGDDPSKATSRMAGSQSAGPSSGWRLSLRRLAANFCRLIDEEEEEVEGSEGEALPLERRRKGLQIWYLSTLLLRWTWALLVFNLLTSNK</sequence>
<name>A0AAW2YBT5_9LAMI</name>
<proteinExistence type="predicted"/>
<evidence type="ECO:0000313" key="3">
    <source>
        <dbReference type="EMBL" id="KAL0463346.1"/>
    </source>
</evidence>
<keyword evidence="2" id="KW-1133">Transmembrane helix</keyword>
<evidence type="ECO:0000256" key="2">
    <source>
        <dbReference type="SAM" id="Phobius"/>
    </source>
</evidence>
<reference evidence="3" key="1">
    <citation type="submission" date="2020-06" db="EMBL/GenBank/DDBJ databases">
        <authorList>
            <person name="Li T."/>
            <person name="Hu X."/>
            <person name="Zhang T."/>
            <person name="Song X."/>
            <person name="Zhang H."/>
            <person name="Dai N."/>
            <person name="Sheng W."/>
            <person name="Hou X."/>
            <person name="Wei L."/>
        </authorList>
    </citation>
    <scope>NUCLEOTIDE SEQUENCE</scope>
    <source>
        <strain evidence="3">KEN1</strain>
        <tissue evidence="3">Leaf</tissue>
    </source>
</reference>
<protein>
    <submittedName>
        <fullName evidence="3">Uncharacterized protein</fullName>
    </submittedName>
</protein>
<keyword evidence="2" id="KW-0472">Membrane</keyword>
<comment type="caution">
    <text evidence="3">The sequence shown here is derived from an EMBL/GenBank/DDBJ whole genome shotgun (WGS) entry which is preliminary data.</text>
</comment>
<keyword evidence="2" id="KW-0812">Transmembrane</keyword>
<evidence type="ECO:0000256" key="1">
    <source>
        <dbReference type="SAM" id="MobiDB-lite"/>
    </source>
</evidence>
<feature type="region of interest" description="Disordered" evidence="1">
    <location>
        <begin position="1"/>
        <end position="38"/>
    </location>
</feature>
<dbReference type="EMBL" id="JACGWN010000001">
    <property type="protein sequence ID" value="KAL0463346.1"/>
    <property type="molecule type" value="Genomic_DNA"/>
</dbReference>
<gene>
    <name evidence="3" type="ORF">Slati_0222200</name>
</gene>